<gene>
    <name evidence="6" type="ORF">A8L45_01045</name>
</gene>
<reference evidence="6 7" key="1">
    <citation type="submission" date="2016-05" db="EMBL/GenBank/DDBJ databases">
        <title>Genomic Taxonomy of the Vibrionaceae.</title>
        <authorList>
            <person name="Gomez-Gil B."/>
            <person name="Enciso-Ibarra J."/>
        </authorList>
    </citation>
    <scope>NUCLEOTIDE SEQUENCE [LARGE SCALE GENOMIC DNA]</scope>
    <source>
        <strain evidence="6 7">CAIM 1920</strain>
    </source>
</reference>
<feature type="transmembrane region" description="Helical" evidence="4">
    <location>
        <begin position="25"/>
        <end position="42"/>
    </location>
</feature>
<comment type="caution">
    <text evidence="6">The sequence shown here is derived from an EMBL/GenBank/DDBJ whole genome shotgun (WGS) entry which is preliminary data.</text>
</comment>
<sequence length="346" mass="40313">MSSFTVLLILGLVLIKQYKKLPTSYLSLWNLAFIVCILSHIVRTTFSNSIGYWLHWVNGIEYFTPVLFLICMRLQFEDGFQLTWVEKSALIISILFYISFMYLGPVKNSKTHDSMYFYYITSIQFSLDTLCVIYAYWIMFKNWSSDLIYIRRLSRLFLLVVTGPTIILCIILHFVGNSIFDRSYSSASDFIIAVAIIIHGIVILVSFLEIRQDIDPLIPSVENNEIKSSEEYQFDLELLENKMHKEFLYRDIDLSLTNLSEKLGIPIYRVRNAINKGLGYKNFHAFLNRYRIEEAKGRLLEKGNQDTILKVSIEVGYKNLSTFNKAFKDNCGITPTEYRKSNENIK</sequence>
<dbReference type="InterPro" id="IPR018060">
    <property type="entry name" value="HTH_AraC"/>
</dbReference>
<dbReference type="GO" id="GO:0003700">
    <property type="term" value="F:DNA-binding transcription factor activity"/>
    <property type="evidence" value="ECO:0007669"/>
    <property type="project" value="InterPro"/>
</dbReference>
<keyword evidence="4" id="KW-0812">Transmembrane</keyword>
<dbReference type="InterPro" id="IPR009057">
    <property type="entry name" value="Homeodomain-like_sf"/>
</dbReference>
<keyword evidence="4" id="KW-0472">Membrane</keyword>
<dbReference type="PANTHER" id="PTHR43280:SF29">
    <property type="entry name" value="ARAC-FAMILY TRANSCRIPTIONAL REGULATOR"/>
    <property type="match status" value="1"/>
</dbReference>
<keyword evidence="7" id="KW-1185">Reference proteome</keyword>
<dbReference type="AlphaFoldDB" id="A0A1C3ESI8"/>
<protein>
    <recommendedName>
        <fullName evidence="5">HTH araC/xylS-type domain-containing protein</fullName>
    </recommendedName>
</protein>
<keyword evidence="2" id="KW-0238">DNA-binding</keyword>
<feature type="transmembrane region" description="Helical" evidence="4">
    <location>
        <begin position="156"/>
        <end position="175"/>
    </location>
</feature>
<feature type="transmembrane region" description="Helical" evidence="4">
    <location>
        <begin position="88"/>
        <end position="104"/>
    </location>
</feature>
<feature type="transmembrane region" description="Helical" evidence="4">
    <location>
        <begin position="54"/>
        <end position="76"/>
    </location>
</feature>
<feature type="transmembrane region" description="Helical" evidence="4">
    <location>
        <begin position="116"/>
        <end position="136"/>
    </location>
</feature>
<dbReference type="SUPFAM" id="SSF46689">
    <property type="entry name" value="Homeodomain-like"/>
    <property type="match status" value="1"/>
</dbReference>
<evidence type="ECO:0000256" key="1">
    <source>
        <dbReference type="ARBA" id="ARBA00023015"/>
    </source>
</evidence>
<evidence type="ECO:0000259" key="5">
    <source>
        <dbReference type="PROSITE" id="PS01124"/>
    </source>
</evidence>
<feature type="domain" description="HTH araC/xylS-type" evidence="5">
    <location>
        <begin position="233"/>
        <end position="341"/>
    </location>
</feature>
<evidence type="ECO:0000313" key="6">
    <source>
        <dbReference type="EMBL" id="ODA36220.1"/>
    </source>
</evidence>
<evidence type="ECO:0000313" key="7">
    <source>
        <dbReference type="Proteomes" id="UP000094936"/>
    </source>
</evidence>
<dbReference type="STRING" id="1080227.A8L45_01045"/>
<dbReference type="InterPro" id="IPR020449">
    <property type="entry name" value="Tscrpt_reg_AraC-type_HTH"/>
</dbReference>
<dbReference type="Pfam" id="PF12833">
    <property type="entry name" value="HTH_18"/>
    <property type="match status" value="1"/>
</dbReference>
<accession>A0A1C3ESI8</accession>
<organism evidence="6 7">
    <name type="scientific">Veronia pacifica</name>
    <dbReference type="NCBI Taxonomy" id="1080227"/>
    <lineage>
        <taxon>Bacteria</taxon>
        <taxon>Pseudomonadati</taxon>
        <taxon>Pseudomonadota</taxon>
        <taxon>Gammaproteobacteria</taxon>
        <taxon>Vibrionales</taxon>
        <taxon>Vibrionaceae</taxon>
        <taxon>Veronia</taxon>
    </lineage>
</organism>
<evidence type="ECO:0000256" key="2">
    <source>
        <dbReference type="ARBA" id="ARBA00023125"/>
    </source>
</evidence>
<dbReference type="PANTHER" id="PTHR43280">
    <property type="entry name" value="ARAC-FAMILY TRANSCRIPTIONAL REGULATOR"/>
    <property type="match status" value="1"/>
</dbReference>
<evidence type="ECO:0000256" key="4">
    <source>
        <dbReference type="SAM" id="Phobius"/>
    </source>
</evidence>
<keyword evidence="4" id="KW-1133">Transmembrane helix</keyword>
<dbReference type="GO" id="GO:0043565">
    <property type="term" value="F:sequence-specific DNA binding"/>
    <property type="evidence" value="ECO:0007669"/>
    <property type="project" value="InterPro"/>
</dbReference>
<keyword evidence="3" id="KW-0804">Transcription</keyword>
<dbReference type="SMART" id="SM00342">
    <property type="entry name" value="HTH_ARAC"/>
    <property type="match status" value="1"/>
</dbReference>
<dbReference type="EMBL" id="LYBM01000001">
    <property type="protein sequence ID" value="ODA36220.1"/>
    <property type="molecule type" value="Genomic_DNA"/>
</dbReference>
<dbReference type="PROSITE" id="PS01124">
    <property type="entry name" value="HTH_ARAC_FAMILY_2"/>
    <property type="match status" value="1"/>
</dbReference>
<dbReference type="PRINTS" id="PR00032">
    <property type="entry name" value="HTHARAC"/>
</dbReference>
<name>A0A1C3ESI8_9GAMM</name>
<evidence type="ECO:0000256" key="3">
    <source>
        <dbReference type="ARBA" id="ARBA00023163"/>
    </source>
</evidence>
<keyword evidence="1" id="KW-0805">Transcription regulation</keyword>
<dbReference type="Gene3D" id="1.10.10.60">
    <property type="entry name" value="Homeodomain-like"/>
    <property type="match status" value="1"/>
</dbReference>
<feature type="transmembrane region" description="Helical" evidence="4">
    <location>
        <begin position="187"/>
        <end position="208"/>
    </location>
</feature>
<proteinExistence type="predicted"/>
<dbReference type="Proteomes" id="UP000094936">
    <property type="component" value="Unassembled WGS sequence"/>
</dbReference>
<dbReference type="PROSITE" id="PS00041">
    <property type="entry name" value="HTH_ARAC_FAMILY_1"/>
    <property type="match status" value="1"/>
</dbReference>
<dbReference type="InterPro" id="IPR018062">
    <property type="entry name" value="HTH_AraC-typ_CS"/>
</dbReference>